<organism evidence="2 3">
    <name type="scientific">Flagellimonas allohymeniacidonis</name>
    <dbReference type="NCBI Taxonomy" id="2517819"/>
    <lineage>
        <taxon>Bacteria</taxon>
        <taxon>Pseudomonadati</taxon>
        <taxon>Bacteroidota</taxon>
        <taxon>Flavobacteriia</taxon>
        <taxon>Flavobacteriales</taxon>
        <taxon>Flavobacteriaceae</taxon>
        <taxon>Flagellimonas</taxon>
    </lineage>
</organism>
<dbReference type="SUPFAM" id="SSF53474">
    <property type="entry name" value="alpha/beta-Hydrolases"/>
    <property type="match status" value="1"/>
</dbReference>
<name>A0A4Q8QB88_9FLAO</name>
<evidence type="ECO:0000313" key="2">
    <source>
        <dbReference type="EMBL" id="TAI47612.1"/>
    </source>
</evidence>
<reference evidence="2 3" key="1">
    <citation type="submission" date="2019-02" db="EMBL/GenBank/DDBJ databases">
        <title>Draft genome sequence of Muricauda sp. 176CP4-71.</title>
        <authorList>
            <person name="Park J.-S."/>
        </authorList>
    </citation>
    <scope>NUCLEOTIDE SEQUENCE [LARGE SCALE GENOMIC DNA]</scope>
    <source>
        <strain evidence="2 3">176CP4-71</strain>
    </source>
</reference>
<dbReference type="Proteomes" id="UP000291981">
    <property type="component" value="Unassembled WGS sequence"/>
</dbReference>
<comment type="caution">
    <text evidence="2">The sequence shown here is derived from an EMBL/GenBank/DDBJ whole genome shotgun (WGS) entry which is preliminary data.</text>
</comment>
<proteinExistence type="predicted"/>
<keyword evidence="1" id="KW-0732">Signal</keyword>
<dbReference type="OrthoDB" id="9764953at2"/>
<keyword evidence="3" id="KW-1185">Reference proteome</keyword>
<evidence type="ECO:0000313" key="3">
    <source>
        <dbReference type="Proteomes" id="UP000291981"/>
    </source>
</evidence>
<feature type="chain" id="PRO_5020568921" description="Phospholipase/carboxylesterase/thioesterase domain-containing protein" evidence="1">
    <location>
        <begin position="21"/>
        <end position="398"/>
    </location>
</feature>
<dbReference type="Gene3D" id="3.40.50.1820">
    <property type="entry name" value="alpha/beta hydrolase"/>
    <property type="match status" value="1"/>
</dbReference>
<dbReference type="AlphaFoldDB" id="A0A4Q8QB88"/>
<dbReference type="InterPro" id="IPR029058">
    <property type="entry name" value="AB_hydrolase_fold"/>
</dbReference>
<dbReference type="RefSeq" id="WP_130614576.1">
    <property type="nucleotide sequence ID" value="NZ_SGIU01000002.1"/>
</dbReference>
<protein>
    <recommendedName>
        <fullName evidence="4">Phospholipase/carboxylesterase/thioesterase domain-containing protein</fullName>
    </recommendedName>
</protein>
<gene>
    <name evidence="2" type="ORF">EW142_13185</name>
</gene>
<evidence type="ECO:0008006" key="4">
    <source>
        <dbReference type="Google" id="ProtNLM"/>
    </source>
</evidence>
<dbReference type="EMBL" id="SGIU01000002">
    <property type="protein sequence ID" value="TAI47612.1"/>
    <property type="molecule type" value="Genomic_DNA"/>
</dbReference>
<sequence length="398" mass="44847">MRIFLLLLCISFGGFTSTKAQTDLKKGVVLDSIRVSGTTDETFALYLPSSYDPQGLSPIVFIFEPAARGAIGIQPFIATSEKRGHILVCSNNSRNAPYERNFKIANALFNHIFTHFSIKEDEMYVSGFSGGARLAAAIATLTDQFAGVIGCGAGFSGVPGHTPSIQKYAYVGLCGDRDMNYKEMVKNKEFLSLMELKSTLITYDGEHQWPPSEQIERAFDWLYLQKVITTRPLTKVAVRPYYQADVKILEALSQGENKLLLAEQYERMLEDYAGLLPLDSLETVQKELLSSPVHKKQLASLEGALQTERKLIGKLVKQLQTDLENPNKVNFGWWEKEVAKLTRIAKDGDEETQKMVFRVKFDLFVRAYSRKNAFLHQTNQEQAALVDHFITLFYPKSK</sequence>
<feature type="signal peptide" evidence="1">
    <location>
        <begin position="1"/>
        <end position="20"/>
    </location>
</feature>
<accession>A0A4Q8QB88</accession>
<evidence type="ECO:0000256" key="1">
    <source>
        <dbReference type="SAM" id="SignalP"/>
    </source>
</evidence>